<dbReference type="InterPro" id="IPR036061">
    <property type="entry name" value="CheW-like_dom_sf"/>
</dbReference>
<feature type="domain" description="CheW-like" evidence="5">
    <location>
        <begin position="11"/>
        <end position="151"/>
    </location>
</feature>
<reference evidence="6" key="1">
    <citation type="journal article" date="2020" name="mSystems">
        <title>Genome- and Community-Level Interaction Insights into Carbon Utilization and Element Cycling Functions of Hydrothermarchaeota in Hydrothermal Sediment.</title>
        <authorList>
            <person name="Zhou Z."/>
            <person name="Liu Y."/>
            <person name="Xu W."/>
            <person name="Pan J."/>
            <person name="Luo Z.H."/>
            <person name="Li M."/>
        </authorList>
    </citation>
    <scope>NUCLEOTIDE SEQUENCE [LARGE SCALE GENOMIC DNA]</scope>
    <source>
        <strain evidence="6">SpSt-300</strain>
    </source>
</reference>
<keyword evidence="4" id="KW-0145">Chemotaxis</keyword>
<sequence length="165" mass="18161">MVQKAEVAGQEEQVVVFQLAGQTYGVDIGAVAEIIRMESITRVPRAPAFVEGVLNLRGRIIPVLDLRKRFELPEGERTRENRIIIVEISGMTVGMIVDAVLEVLRIPVESIEPPPAVVDGVDVAYLRGITLKGERMIILLNLEKILCQDEKEALEEAEAVMGAFA</sequence>
<dbReference type="SUPFAM" id="SSF50341">
    <property type="entry name" value="CheW-like"/>
    <property type="match status" value="1"/>
</dbReference>
<evidence type="ECO:0000256" key="1">
    <source>
        <dbReference type="ARBA" id="ARBA00004496"/>
    </source>
</evidence>
<dbReference type="PANTHER" id="PTHR22617:SF23">
    <property type="entry name" value="CHEMOTAXIS PROTEIN CHEW"/>
    <property type="match status" value="1"/>
</dbReference>
<evidence type="ECO:0000256" key="2">
    <source>
        <dbReference type="ARBA" id="ARBA00021483"/>
    </source>
</evidence>
<dbReference type="InterPro" id="IPR002545">
    <property type="entry name" value="CheW-lke_dom"/>
</dbReference>
<dbReference type="AlphaFoldDB" id="A0A7C2HUU1"/>
<evidence type="ECO:0000256" key="4">
    <source>
        <dbReference type="ARBA" id="ARBA00022500"/>
    </source>
</evidence>
<dbReference type="FunFam" id="2.40.50.180:FF:000002">
    <property type="entry name" value="Chemotaxis protein CheW"/>
    <property type="match status" value="1"/>
</dbReference>
<comment type="subcellular location">
    <subcellularLocation>
        <location evidence="1">Cytoplasm</location>
    </subcellularLocation>
</comment>
<evidence type="ECO:0000259" key="5">
    <source>
        <dbReference type="PROSITE" id="PS50851"/>
    </source>
</evidence>
<dbReference type="GO" id="GO:0007165">
    <property type="term" value="P:signal transduction"/>
    <property type="evidence" value="ECO:0007669"/>
    <property type="project" value="InterPro"/>
</dbReference>
<dbReference type="PROSITE" id="PS50851">
    <property type="entry name" value="CHEW"/>
    <property type="match status" value="1"/>
</dbReference>
<dbReference type="SMART" id="SM00260">
    <property type="entry name" value="CheW"/>
    <property type="match status" value="1"/>
</dbReference>
<proteinExistence type="predicted"/>
<dbReference type="EMBL" id="DSMU01000243">
    <property type="protein sequence ID" value="HEL65795.1"/>
    <property type="molecule type" value="Genomic_DNA"/>
</dbReference>
<accession>A0A7C2HUU1</accession>
<name>A0A7C2HUU1_9THEO</name>
<dbReference type="GO" id="GO:0006935">
    <property type="term" value="P:chemotaxis"/>
    <property type="evidence" value="ECO:0007669"/>
    <property type="project" value="UniProtKB-KW"/>
</dbReference>
<dbReference type="InterPro" id="IPR039315">
    <property type="entry name" value="CheW"/>
</dbReference>
<keyword evidence="3" id="KW-0963">Cytoplasm</keyword>
<protein>
    <recommendedName>
        <fullName evidence="2">Chemotaxis protein CheW</fullName>
    </recommendedName>
</protein>
<evidence type="ECO:0000313" key="6">
    <source>
        <dbReference type="EMBL" id="HEL65795.1"/>
    </source>
</evidence>
<dbReference type="Pfam" id="PF01584">
    <property type="entry name" value="CheW"/>
    <property type="match status" value="1"/>
</dbReference>
<organism evidence="6">
    <name type="scientific">Ammonifex degensii</name>
    <dbReference type="NCBI Taxonomy" id="42838"/>
    <lineage>
        <taxon>Bacteria</taxon>
        <taxon>Bacillati</taxon>
        <taxon>Bacillota</taxon>
        <taxon>Clostridia</taxon>
        <taxon>Thermoanaerobacterales</taxon>
        <taxon>Thermoanaerobacteraceae</taxon>
        <taxon>Ammonifex</taxon>
    </lineage>
</organism>
<dbReference type="GO" id="GO:0005829">
    <property type="term" value="C:cytosol"/>
    <property type="evidence" value="ECO:0007669"/>
    <property type="project" value="TreeGrafter"/>
</dbReference>
<dbReference type="CDD" id="cd00732">
    <property type="entry name" value="CheW"/>
    <property type="match status" value="1"/>
</dbReference>
<comment type="caution">
    <text evidence="6">The sequence shown here is derived from an EMBL/GenBank/DDBJ whole genome shotgun (WGS) entry which is preliminary data.</text>
</comment>
<evidence type="ECO:0000256" key="3">
    <source>
        <dbReference type="ARBA" id="ARBA00022490"/>
    </source>
</evidence>
<dbReference type="Gene3D" id="2.30.30.40">
    <property type="entry name" value="SH3 Domains"/>
    <property type="match status" value="1"/>
</dbReference>
<dbReference type="PANTHER" id="PTHR22617">
    <property type="entry name" value="CHEMOTAXIS SENSOR HISTIDINE KINASE-RELATED"/>
    <property type="match status" value="1"/>
</dbReference>
<gene>
    <name evidence="6" type="ORF">ENQ34_03820</name>
</gene>
<dbReference type="Gene3D" id="2.40.50.180">
    <property type="entry name" value="CheA-289, Domain 4"/>
    <property type="match status" value="1"/>
</dbReference>